<dbReference type="AlphaFoldDB" id="A0A917GY95"/>
<accession>A0A917GY95</accession>
<proteinExistence type="predicted"/>
<protein>
    <submittedName>
        <fullName evidence="2">Uncharacterized protein</fullName>
    </submittedName>
</protein>
<evidence type="ECO:0000313" key="2">
    <source>
        <dbReference type="EMBL" id="GGG60215.1"/>
    </source>
</evidence>
<dbReference type="OrthoDB" id="7059801at2"/>
<feature type="chain" id="PRO_5037389395" evidence="1">
    <location>
        <begin position="39"/>
        <end position="267"/>
    </location>
</feature>
<keyword evidence="3" id="KW-1185">Reference proteome</keyword>
<gene>
    <name evidence="2" type="ORF">GCM10011403_16930</name>
</gene>
<sequence>MNRLQSKTFAIARDVRAKSLHLMILACALLIGSSPATAQDYEEWSAEVRTSLSFRVSEAAILPLLPPGWSVRPIADAPGKVNISLTFMDRYLILDAQGEQVRTGASRYMVISTQASNEESGLSGVMIINGISPEGTGAYEVYQPALIARTERSHSGLGEESASSAETWEFAAESGDRVLLNLRYRSAPPVRRQTSIVIRSGLRPDFTRTYHIDQASDRLGIPGSPDSRIESVSFTAEGPLFSAIFDGTEVLTGVTSTPWYNREIFIP</sequence>
<comment type="caution">
    <text evidence="2">The sequence shown here is derived from an EMBL/GenBank/DDBJ whole genome shotgun (WGS) entry which is preliminary data.</text>
</comment>
<evidence type="ECO:0000313" key="3">
    <source>
        <dbReference type="Proteomes" id="UP000627715"/>
    </source>
</evidence>
<evidence type="ECO:0000256" key="1">
    <source>
        <dbReference type="SAM" id="SignalP"/>
    </source>
</evidence>
<keyword evidence="1" id="KW-0732">Signal</keyword>
<feature type="signal peptide" evidence="1">
    <location>
        <begin position="1"/>
        <end position="38"/>
    </location>
</feature>
<reference evidence="2" key="1">
    <citation type="journal article" date="2014" name="Int. J. Syst. Evol. Microbiol.">
        <title>Complete genome sequence of Corynebacterium casei LMG S-19264T (=DSM 44701T), isolated from a smear-ripened cheese.</title>
        <authorList>
            <consortium name="US DOE Joint Genome Institute (JGI-PGF)"/>
            <person name="Walter F."/>
            <person name="Albersmeier A."/>
            <person name="Kalinowski J."/>
            <person name="Ruckert C."/>
        </authorList>
    </citation>
    <scope>NUCLEOTIDE SEQUENCE</scope>
    <source>
        <strain evidence="2">CGMCC 1.15425</strain>
    </source>
</reference>
<reference evidence="2" key="2">
    <citation type="submission" date="2020-09" db="EMBL/GenBank/DDBJ databases">
        <authorList>
            <person name="Sun Q."/>
            <person name="Zhou Y."/>
        </authorList>
    </citation>
    <scope>NUCLEOTIDE SEQUENCE</scope>
    <source>
        <strain evidence="2">CGMCC 1.15425</strain>
    </source>
</reference>
<dbReference type="Proteomes" id="UP000627715">
    <property type="component" value="Unassembled WGS sequence"/>
</dbReference>
<dbReference type="EMBL" id="BMIY01000006">
    <property type="protein sequence ID" value="GGG60215.1"/>
    <property type="molecule type" value="Genomic_DNA"/>
</dbReference>
<name>A0A917GY95_9GAMM</name>
<dbReference type="RefSeq" id="WP_068812429.1">
    <property type="nucleotide sequence ID" value="NZ_BMIY01000006.1"/>
</dbReference>
<organism evidence="2 3">
    <name type="scientific">Pseudohongiella nitratireducens</name>
    <dbReference type="NCBI Taxonomy" id="1768907"/>
    <lineage>
        <taxon>Bacteria</taxon>
        <taxon>Pseudomonadati</taxon>
        <taxon>Pseudomonadota</taxon>
        <taxon>Gammaproteobacteria</taxon>
        <taxon>Pseudomonadales</taxon>
        <taxon>Pseudohongiellaceae</taxon>
        <taxon>Pseudohongiella</taxon>
    </lineage>
</organism>